<accession>A0A7X1CBH3</accession>
<sequence>MTIWHITYTFQRVTGNREIESTRTHVNYENIHDAIKHVENQMGKYLISIDEVIRRG</sequence>
<gene>
    <name evidence="1" type="ORF">HCI99_06230</name>
</gene>
<dbReference type="RefSeq" id="WP_185417182.1">
    <property type="nucleotide sequence ID" value="NZ_JAASTX010000006.1"/>
</dbReference>
<proteinExistence type="predicted"/>
<dbReference type="EMBL" id="JAASTX010000006">
    <property type="protein sequence ID" value="MBC1491419.1"/>
    <property type="molecule type" value="Genomic_DNA"/>
</dbReference>
<evidence type="ECO:0000313" key="1">
    <source>
        <dbReference type="EMBL" id="MBC1491419.1"/>
    </source>
</evidence>
<reference evidence="1 2" key="1">
    <citation type="submission" date="2020-03" db="EMBL/GenBank/DDBJ databases">
        <title>Soil Listeria distribution.</title>
        <authorList>
            <person name="Liao J."/>
            <person name="Wiedmann M."/>
        </authorList>
    </citation>
    <scope>NUCLEOTIDE SEQUENCE [LARGE SCALE GENOMIC DNA]</scope>
    <source>
        <strain evidence="1 2">FSL L7-1547</strain>
    </source>
</reference>
<comment type="caution">
    <text evidence="1">The sequence shown here is derived from an EMBL/GenBank/DDBJ whole genome shotgun (WGS) entry which is preliminary data.</text>
</comment>
<dbReference type="AlphaFoldDB" id="A0A7X1CBH3"/>
<name>A0A7X1CBH3_9LIST</name>
<evidence type="ECO:0000313" key="2">
    <source>
        <dbReference type="Proteomes" id="UP000533953"/>
    </source>
</evidence>
<protein>
    <submittedName>
        <fullName evidence="1">Uncharacterized protein</fullName>
    </submittedName>
</protein>
<dbReference type="Proteomes" id="UP000533953">
    <property type="component" value="Unassembled WGS sequence"/>
</dbReference>
<organism evidence="1 2">
    <name type="scientific">Listeria booriae</name>
    <dbReference type="NCBI Taxonomy" id="1552123"/>
    <lineage>
        <taxon>Bacteria</taxon>
        <taxon>Bacillati</taxon>
        <taxon>Bacillota</taxon>
        <taxon>Bacilli</taxon>
        <taxon>Bacillales</taxon>
        <taxon>Listeriaceae</taxon>
        <taxon>Listeria</taxon>
    </lineage>
</organism>